<comment type="pathway">
    <text evidence="1 9">Cofactor biosynthesis; thiamine diphosphate biosynthesis; thiamine phosphate from 4-amino-2-methyl-5-diphosphomethylpyrimidine and 4-methyl-5-(2-phosphoethyl)-thiazole: step 1/1.</text>
</comment>
<proteinExistence type="inferred from homology"/>
<dbReference type="CDD" id="cd00564">
    <property type="entry name" value="TMP_TenI"/>
    <property type="match status" value="1"/>
</dbReference>
<evidence type="ECO:0000256" key="9">
    <source>
        <dbReference type="HAMAP-Rule" id="MF_00097"/>
    </source>
</evidence>
<evidence type="ECO:0000256" key="5">
    <source>
        <dbReference type="ARBA" id="ARBA00022977"/>
    </source>
</evidence>
<dbReference type="InterPro" id="IPR013785">
    <property type="entry name" value="Aldolase_TIM"/>
</dbReference>
<feature type="binding site" evidence="9">
    <location>
        <begin position="131"/>
        <end position="133"/>
    </location>
    <ligand>
        <name>2-[(2R,5Z)-2-carboxy-4-methylthiazol-5(2H)-ylidene]ethyl phosphate</name>
        <dbReference type="ChEBI" id="CHEBI:62899"/>
    </ligand>
</feature>
<dbReference type="RefSeq" id="WP_246154852.1">
    <property type="nucleotide sequence ID" value="NZ_VNHX01000004.1"/>
</dbReference>
<dbReference type="Proteomes" id="UP000325105">
    <property type="component" value="Unassembled WGS sequence"/>
</dbReference>
<comment type="caution">
    <text evidence="9">Lacks conserved residue(s) required for the propagation of feature annotation.</text>
</comment>
<dbReference type="InterPro" id="IPR036206">
    <property type="entry name" value="ThiamineP_synth_sf"/>
</dbReference>
<sequence>MIYSKIQYISSGSTAEEHYQHIRQALACGIDWIQLRLKDASPAETRTLARRILQLKENHSFTFIINDSAEVAEEVGADGVHLGLTDMPIAEAKRMLGENKIVGGTANTITDVRQRIAEGCDYIGLGPLRYTATKRQLSPILGLEGYAAIMDELKPLLPPPLFAIGGVEASDIEPLRKLGIYGVALSKHLQQHFADENHLEHLKTLLYD</sequence>
<dbReference type="HAMAP" id="MF_00097">
    <property type="entry name" value="TMP_synthase"/>
    <property type="match status" value="1"/>
</dbReference>
<evidence type="ECO:0000313" key="12">
    <source>
        <dbReference type="Proteomes" id="UP000325105"/>
    </source>
</evidence>
<dbReference type="GO" id="GO:0005737">
    <property type="term" value="C:cytoplasm"/>
    <property type="evidence" value="ECO:0007669"/>
    <property type="project" value="TreeGrafter"/>
</dbReference>
<comment type="similarity">
    <text evidence="9">Belongs to the thiamine-phosphate synthase family.</text>
</comment>
<feature type="binding site" evidence="9">
    <location>
        <begin position="34"/>
        <end position="38"/>
    </location>
    <ligand>
        <name>4-amino-2-methyl-5-(diphosphooxymethyl)pyrimidine</name>
        <dbReference type="ChEBI" id="CHEBI:57841"/>
    </ligand>
</feature>
<protein>
    <recommendedName>
        <fullName evidence="9">Thiamine-phosphate synthase</fullName>
        <shortName evidence="9">TP synthase</shortName>
        <shortName evidence="9">TPS</shortName>
        <ecNumber evidence="9">2.5.1.3</ecNumber>
    </recommendedName>
    <alternativeName>
        <fullName evidence="9">Thiamine-phosphate pyrophosphorylase</fullName>
        <shortName evidence="9">TMP pyrophosphorylase</shortName>
        <shortName evidence="9">TMP-PPase</shortName>
    </alternativeName>
</protein>
<dbReference type="GO" id="GO:0009229">
    <property type="term" value="P:thiamine diphosphate biosynthetic process"/>
    <property type="evidence" value="ECO:0007669"/>
    <property type="project" value="UniProtKB-UniRule"/>
</dbReference>
<comment type="caution">
    <text evidence="11">The sequence shown here is derived from an EMBL/GenBank/DDBJ whole genome shotgun (WGS) entry which is preliminary data.</text>
</comment>
<dbReference type="SUPFAM" id="SSF51391">
    <property type="entry name" value="Thiamin phosphate synthase"/>
    <property type="match status" value="1"/>
</dbReference>
<comment type="catalytic activity">
    <reaction evidence="8 9">
        <text>2-[(2R,5Z)-2-carboxy-4-methylthiazol-5(2H)-ylidene]ethyl phosphate + 4-amino-2-methyl-5-(diphosphooxymethyl)pyrimidine + 2 H(+) = thiamine phosphate + CO2 + diphosphate</text>
        <dbReference type="Rhea" id="RHEA:47844"/>
        <dbReference type="ChEBI" id="CHEBI:15378"/>
        <dbReference type="ChEBI" id="CHEBI:16526"/>
        <dbReference type="ChEBI" id="CHEBI:33019"/>
        <dbReference type="ChEBI" id="CHEBI:37575"/>
        <dbReference type="ChEBI" id="CHEBI:57841"/>
        <dbReference type="ChEBI" id="CHEBI:62899"/>
        <dbReference type="EC" id="2.5.1.3"/>
    </reaction>
</comment>
<accession>A0A5S5DM90</accession>
<dbReference type="AlphaFoldDB" id="A0A5S5DM90"/>
<dbReference type="InterPro" id="IPR022998">
    <property type="entry name" value="ThiamineP_synth_TenI"/>
</dbReference>
<dbReference type="InterPro" id="IPR034291">
    <property type="entry name" value="TMP_synthase"/>
</dbReference>
<keyword evidence="3 9" id="KW-0479">Metal-binding</keyword>
<evidence type="ECO:0000256" key="1">
    <source>
        <dbReference type="ARBA" id="ARBA00005165"/>
    </source>
</evidence>
<evidence type="ECO:0000256" key="4">
    <source>
        <dbReference type="ARBA" id="ARBA00022842"/>
    </source>
</evidence>
<feature type="binding site" evidence="9">
    <location>
        <position position="105"/>
    </location>
    <ligand>
        <name>4-amino-2-methyl-5-(diphosphooxymethyl)pyrimidine</name>
        <dbReference type="ChEBI" id="CHEBI:57841"/>
    </ligand>
</feature>
<dbReference type="GO" id="GO:0004789">
    <property type="term" value="F:thiamine-phosphate diphosphorylase activity"/>
    <property type="evidence" value="ECO:0007669"/>
    <property type="project" value="UniProtKB-UniRule"/>
</dbReference>
<comment type="cofactor">
    <cofactor evidence="9">
        <name>Mg(2+)</name>
        <dbReference type="ChEBI" id="CHEBI:18420"/>
    </cofactor>
    <text evidence="9">Binds 1 Mg(2+) ion per subunit.</text>
</comment>
<dbReference type="PANTHER" id="PTHR20857">
    <property type="entry name" value="THIAMINE-PHOSPHATE PYROPHOSPHORYLASE"/>
    <property type="match status" value="1"/>
</dbReference>
<evidence type="ECO:0000256" key="6">
    <source>
        <dbReference type="ARBA" id="ARBA00047334"/>
    </source>
</evidence>
<evidence type="ECO:0000313" key="11">
    <source>
        <dbReference type="EMBL" id="TYP96961.1"/>
    </source>
</evidence>
<keyword evidence="4 9" id="KW-0460">Magnesium</keyword>
<dbReference type="PANTHER" id="PTHR20857:SF15">
    <property type="entry name" value="THIAMINE-PHOSPHATE SYNTHASE"/>
    <property type="match status" value="1"/>
</dbReference>
<evidence type="ECO:0000256" key="7">
    <source>
        <dbReference type="ARBA" id="ARBA00047851"/>
    </source>
</evidence>
<gene>
    <name evidence="9" type="primary">thiE</name>
    <name evidence="11" type="ORF">BC792_104192</name>
</gene>
<feature type="binding site" evidence="9">
    <location>
        <position position="166"/>
    </location>
    <ligand>
        <name>2-[(2R,5Z)-2-carboxy-4-methylthiazol-5(2H)-ylidene]ethyl phosphate</name>
        <dbReference type="ChEBI" id="CHEBI:62899"/>
    </ligand>
</feature>
<comment type="catalytic activity">
    <reaction evidence="6 9">
        <text>4-methyl-5-(2-phosphooxyethyl)-thiazole + 4-amino-2-methyl-5-(diphosphooxymethyl)pyrimidine + H(+) = thiamine phosphate + diphosphate</text>
        <dbReference type="Rhea" id="RHEA:22328"/>
        <dbReference type="ChEBI" id="CHEBI:15378"/>
        <dbReference type="ChEBI" id="CHEBI:33019"/>
        <dbReference type="ChEBI" id="CHEBI:37575"/>
        <dbReference type="ChEBI" id="CHEBI:57841"/>
        <dbReference type="ChEBI" id="CHEBI:58296"/>
        <dbReference type="EC" id="2.5.1.3"/>
    </reaction>
</comment>
<reference evidence="11 12" key="1">
    <citation type="submission" date="2019-07" db="EMBL/GenBank/DDBJ databases">
        <title>Genomic Encyclopedia of Archaeal and Bacterial Type Strains, Phase II (KMG-II): from individual species to whole genera.</title>
        <authorList>
            <person name="Goeker M."/>
        </authorList>
    </citation>
    <scope>NUCLEOTIDE SEQUENCE [LARGE SCALE GENOMIC DNA]</scope>
    <source>
        <strain evidence="11 12">DSM 18850</strain>
    </source>
</reference>
<dbReference type="EMBL" id="VNHX01000004">
    <property type="protein sequence ID" value="TYP96961.1"/>
    <property type="molecule type" value="Genomic_DNA"/>
</dbReference>
<feature type="binding site" evidence="9">
    <location>
        <position position="86"/>
    </location>
    <ligand>
        <name>Mg(2+)</name>
        <dbReference type="ChEBI" id="CHEBI:18420"/>
    </ligand>
</feature>
<dbReference type="GO" id="GO:0009228">
    <property type="term" value="P:thiamine biosynthetic process"/>
    <property type="evidence" value="ECO:0007669"/>
    <property type="project" value="UniProtKB-KW"/>
</dbReference>
<organism evidence="11 12">
    <name type="scientific">Sphingobacterium allocomposti</name>
    <dbReference type="NCBI Taxonomy" id="415956"/>
    <lineage>
        <taxon>Bacteria</taxon>
        <taxon>Pseudomonadati</taxon>
        <taxon>Bacteroidota</taxon>
        <taxon>Sphingobacteriia</taxon>
        <taxon>Sphingobacteriales</taxon>
        <taxon>Sphingobacteriaceae</taxon>
        <taxon>Sphingobacterium</taxon>
    </lineage>
</organism>
<comment type="catalytic activity">
    <reaction evidence="7 9">
        <text>2-(2-carboxy-4-methylthiazol-5-yl)ethyl phosphate + 4-amino-2-methyl-5-(diphosphooxymethyl)pyrimidine + 2 H(+) = thiamine phosphate + CO2 + diphosphate</text>
        <dbReference type="Rhea" id="RHEA:47848"/>
        <dbReference type="ChEBI" id="CHEBI:15378"/>
        <dbReference type="ChEBI" id="CHEBI:16526"/>
        <dbReference type="ChEBI" id="CHEBI:33019"/>
        <dbReference type="ChEBI" id="CHEBI:37575"/>
        <dbReference type="ChEBI" id="CHEBI:57841"/>
        <dbReference type="ChEBI" id="CHEBI:62890"/>
        <dbReference type="EC" id="2.5.1.3"/>
    </reaction>
</comment>
<dbReference type="GO" id="GO:0000287">
    <property type="term" value="F:magnesium ion binding"/>
    <property type="evidence" value="ECO:0007669"/>
    <property type="project" value="UniProtKB-UniRule"/>
</dbReference>
<evidence type="ECO:0000256" key="2">
    <source>
        <dbReference type="ARBA" id="ARBA00022679"/>
    </source>
</evidence>
<keyword evidence="12" id="KW-1185">Reference proteome</keyword>
<dbReference type="Pfam" id="PF02581">
    <property type="entry name" value="TMP-TENI"/>
    <property type="match status" value="1"/>
</dbReference>
<keyword evidence="5 9" id="KW-0784">Thiamine biosynthesis</keyword>
<comment type="function">
    <text evidence="9">Condenses 4-methyl-5-(beta-hydroxyethyl)thiazole monophosphate (THZ-P) and 2-methyl-4-amino-5-hydroxymethyl pyrimidine pyrophosphate (HMP-PP) to form thiamine monophosphate (TMP).</text>
</comment>
<dbReference type="UniPathway" id="UPA00060">
    <property type="reaction ID" value="UER00141"/>
</dbReference>
<feature type="binding site" evidence="9">
    <location>
        <position position="134"/>
    </location>
    <ligand>
        <name>4-amino-2-methyl-5-(diphosphooxymethyl)pyrimidine</name>
        <dbReference type="ChEBI" id="CHEBI:57841"/>
    </ligand>
</feature>
<name>A0A5S5DM90_9SPHI</name>
<dbReference type="Gene3D" id="3.20.20.70">
    <property type="entry name" value="Aldolase class I"/>
    <property type="match status" value="1"/>
</dbReference>
<evidence type="ECO:0000259" key="10">
    <source>
        <dbReference type="Pfam" id="PF02581"/>
    </source>
</evidence>
<dbReference type="EC" id="2.5.1.3" evidence="9"/>
<evidence type="ECO:0000256" key="8">
    <source>
        <dbReference type="ARBA" id="ARBA00047883"/>
    </source>
</evidence>
<evidence type="ECO:0000256" key="3">
    <source>
        <dbReference type="ARBA" id="ARBA00022723"/>
    </source>
</evidence>
<feature type="domain" description="Thiamine phosphate synthase/TenI" evidence="10">
    <location>
        <begin position="13"/>
        <end position="187"/>
    </location>
</feature>
<keyword evidence="2 9" id="KW-0808">Transferase</keyword>
<feature type="binding site" evidence="9">
    <location>
        <position position="67"/>
    </location>
    <ligand>
        <name>Mg(2+)</name>
        <dbReference type="ChEBI" id="CHEBI:18420"/>
    </ligand>
</feature>
<feature type="binding site" evidence="9">
    <location>
        <position position="66"/>
    </location>
    <ligand>
        <name>4-amino-2-methyl-5-(diphosphooxymethyl)pyrimidine</name>
        <dbReference type="ChEBI" id="CHEBI:57841"/>
    </ligand>
</feature>